<reference evidence="2 3" key="1">
    <citation type="submission" date="2019-03" db="EMBL/GenBank/DDBJ databases">
        <authorList>
            <person name="Kim M.K.M."/>
        </authorList>
    </citation>
    <scope>NUCLEOTIDE SEQUENCE [LARGE SCALE GENOMIC DNA]</scope>
    <source>
        <strain evidence="2 3">17J68-12</strain>
    </source>
</reference>
<evidence type="ECO:0000313" key="2">
    <source>
        <dbReference type="EMBL" id="TCJ13769.1"/>
    </source>
</evidence>
<name>A0A4R1BA14_9BACT</name>
<dbReference type="EMBL" id="SJZI01000043">
    <property type="protein sequence ID" value="TCJ13769.1"/>
    <property type="molecule type" value="Genomic_DNA"/>
</dbReference>
<dbReference type="Pfam" id="PF14088">
    <property type="entry name" value="DUF4268"/>
    <property type="match status" value="1"/>
</dbReference>
<gene>
    <name evidence="2" type="ORF">EPD60_11790</name>
</gene>
<organism evidence="2 3">
    <name type="scientific">Flaviaesturariibacter flavus</name>
    <dbReference type="NCBI Taxonomy" id="2502780"/>
    <lineage>
        <taxon>Bacteria</taxon>
        <taxon>Pseudomonadati</taxon>
        <taxon>Bacteroidota</taxon>
        <taxon>Chitinophagia</taxon>
        <taxon>Chitinophagales</taxon>
        <taxon>Chitinophagaceae</taxon>
        <taxon>Flaviaestuariibacter</taxon>
    </lineage>
</organism>
<evidence type="ECO:0000259" key="1">
    <source>
        <dbReference type="Pfam" id="PF14088"/>
    </source>
</evidence>
<dbReference type="Proteomes" id="UP000295334">
    <property type="component" value="Unassembled WGS sequence"/>
</dbReference>
<protein>
    <submittedName>
        <fullName evidence="2">DUF4268 domain-containing protein</fullName>
    </submittedName>
</protein>
<comment type="caution">
    <text evidence="2">The sequence shown here is derived from an EMBL/GenBank/DDBJ whole genome shotgun (WGS) entry which is preliminary data.</text>
</comment>
<dbReference type="InterPro" id="IPR025364">
    <property type="entry name" value="DUF4268"/>
</dbReference>
<sequence length="153" mass="17757">MYSRKEASELRQAFWTAFGQYMGPVPGAEGEKVNWVNYKTGEKGIAFRMDADKRTASVGIVLSHKDAGLRQLYFEQFQQLKSAFDAAVGEEWDWLPEAYDDWGAPVSKITFSREGLNIFRKEDWPELISFFKTRIVALDAFWSEVKYFFEALR</sequence>
<proteinExistence type="predicted"/>
<keyword evidence="3" id="KW-1185">Reference proteome</keyword>
<accession>A0A4R1BA14</accession>
<evidence type="ECO:0000313" key="3">
    <source>
        <dbReference type="Proteomes" id="UP000295334"/>
    </source>
</evidence>
<dbReference type="AlphaFoldDB" id="A0A4R1BA14"/>
<dbReference type="RefSeq" id="WP_131449676.1">
    <property type="nucleotide sequence ID" value="NZ_SJZI01000043.1"/>
</dbReference>
<dbReference type="OrthoDB" id="1467516at2"/>
<feature type="domain" description="DUF4268" evidence="1">
    <location>
        <begin position="10"/>
        <end position="145"/>
    </location>
</feature>